<comment type="caution">
    <text evidence="14">The sequence shown here is derived from an EMBL/GenBank/DDBJ whole genome shotgun (WGS) entry which is preliminary data.</text>
</comment>
<comment type="catalytic activity">
    <reaction evidence="9 10 11">
        <text>adenosine(37) in tRNA + dimethylallyl diphosphate = N(6)-dimethylallyladenosine(37) in tRNA + diphosphate</text>
        <dbReference type="Rhea" id="RHEA:26482"/>
        <dbReference type="Rhea" id="RHEA-COMP:10162"/>
        <dbReference type="Rhea" id="RHEA-COMP:10375"/>
        <dbReference type="ChEBI" id="CHEBI:33019"/>
        <dbReference type="ChEBI" id="CHEBI:57623"/>
        <dbReference type="ChEBI" id="CHEBI:74411"/>
        <dbReference type="ChEBI" id="CHEBI:74415"/>
        <dbReference type="EC" id="2.5.1.75"/>
    </reaction>
</comment>
<reference evidence="14" key="1">
    <citation type="submission" date="2023-07" db="EMBL/GenBank/DDBJ databases">
        <title>Sequencing the genomes of 1000 actinobacteria strains.</title>
        <authorList>
            <person name="Klenk H.-P."/>
        </authorList>
    </citation>
    <scope>NUCLEOTIDE SEQUENCE</scope>
    <source>
        <strain evidence="14">DSM 13988</strain>
    </source>
</reference>
<protein>
    <recommendedName>
        <fullName evidence="10">tRNA dimethylallyltransferase</fullName>
        <ecNumber evidence="10">2.5.1.75</ecNumber>
    </recommendedName>
    <alternativeName>
        <fullName evidence="10">Dimethylallyl diphosphate:tRNA dimethylallyltransferase</fullName>
        <shortName evidence="10">DMAPP:tRNA dimethylallyltransferase</shortName>
        <shortName evidence="10">DMATase</shortName>
    </alternativeName>
    <alternativeName>
        <fullName evidence="10">Isopentenyl-diphosphate:tRNA isopentenyltransferase</fullName>
        <shortName evidence="10">IPP transferase</shortName>
        <shortName evidence="10">IPPT</shortName>
        <shortName evidence="10">IPTase</shortName>
    </alternativeName>
</protein>
<evidence type="ECO:0000256" key="12">
    <source>
        <dbReference type="RuleBase" id="RU003784"/>
    </source>
</evidence>
<evidence type="ECO:0000256" key="11">
    <source>
        <dbReference type="RuleBase" id="RU003783"/>
    </source>
</evidence>
<evidence type="ECO:0000256" key="3">
    <source>
        <dbReference type="ARBA" id="ARBA00005842"/>
    </source>
</evidence>
<evidence type="ECO:0000256" key="7">
    <source>
        <dbReference type="ARBA" id="ARBA00022840"/>
    </source>
</evidence>
<dbReference type="EC" id="2.5.1.75" evidence="10"/>
<dbReference type="GO" id="GO:0052381">
    <property type="term" value="F:tRNA dimethylallyltransferase activity"/>
    <property type="evidence" value="ECO:0007669"/>
    <property type="project" value="UniProtKB-UniRule"/>
</dbReference>
<evidence type="ECO:0000256" key="10">
    <source>
        <dbReference type="HAMAP-Rule" id="MF_00185"/>
    </source>
</evidence>
<evidence type="ECO:0000313" key="15">
    <source>
        <dbReference type="Proteomes" id="UP001247307"/>
    </source>
</evidence>
<keyword evidence="4 10" id="KW-0808">Transferase</keyword>
<dbReference type="InterPro" id="IPR039657">
    <property type="entry name" value="Dimethylallyltransferase"/>
</dbReference>
<dbReference type="InterPro" id="IPR027417">
    <property type="entry name" value="P-loop_NTPase"/>
</dbReference>
<dbReference type="FunFam" id="1.10.20.140:FF:000001">
    <property type="entry name" value="tRNA dimethylallyltransferase"/>
    <property type="match status" value="1"/>
</dbReference>
<keyword evidence="8 10" id="KW-0460">Magnesium</keyword>
<proteinExistence type="inferred from homology"/>
<accession>A0AAE3YIK0</accession>
<dbReference type="RefSeq" id="WP_309852072.1">
    <property type="nucleotide sequence ID" value="NZ_BAAAIU010000043.1"/>
</dbReference>
<keyword evidence="15" id="KW-1185">Reference proteome</keyword>
<comment type="cofactor">
    <cofactor evidence="1 10">
        <name>Mg(2+)</name>
        <dbReference type="ChEBI" id="CHEBI:18420"/>
    </cofactor>
</comment>
<dbReference type="GO" id="GO:0006400">
    <property type="term" value="P:tRNA modification"/>
    <property type="evidence" value="ECO:0007669"/>
    <property type="project" value="TreeGrafter"/>
</dbReference>
<comment type="caution">
    <text evidence="10">Lacks conserved residue(s) required for the propagation of feature annotation.</text>
</comment>
<evidence type="ECO:0000256" key="5">
    <source>
        <dbReference type="ARBA" id="ARBA00022694"/>
    </source>
</evidence>
<dbReference type="Gene3D" id="3.40.50.300">
    <property type="entry name" value="P-loop containing nucleotide triphosphate hydrolases"/>
    <property type="match status" value="1"/>
</dbReference>
<dbReference type="GO" id="GO:0005524">
    <property type="term" value="F:ATP binding"/>
    <property type="evidence" value="ECO:0007669"/>
    <property type="project" value="UniProtKB-UniRule"/>
</dbReference>
<dbReference type="Gene3D" id="1.10.20.140">
    <property type="match status" value="1"/>
</dbReference>
<organism evidence="14 15">
    <name type="scientific">Falsarthrobacter nasiphocae</name>
    <dbReference type="NCBI Taxonomy" id="189863"/>
    <lineage>
        <taxon>Bacteria</taxon>
        <taxon>Bacillati</taxon>
        <taxon>Actinomycetota</taxon>
        <taxon>Actinomycetes</taxon>
        <taxon>Micrococcales</taxon>
        <taxon>Micrococcaceae</taxon>
        <taxon>Falsarthrobacter</taxon>
    </lineage>
</organism>
<comment type="similarity">
    <text evidence="3 10 13">Belongs to the IPP transferase family.</text>
</comment>
<dbReference type="EMBL" id="JAVDUI010000001">
    <property type="protein sequence ID" value="MDR6892676.1"/>
    <property type="molecule type" value="Genomic_DNA"/>
</dbReference>
<name>A0AAE3YIK0_9MICC</name>
<evidence type="ECO:0000256" key="4">
    <source>
        <dbReference type="ARBA" id="ARBA00022679"/>
    </source>
</evidence>
<evidence type="ECO:0000313" key="14">
    <source>
        <dbReference type="EMBL" id="MDR6892676.1"/>
    </source>
</evidence>
<comment type="subunit">
    <text evidence="10">Monomer.</text>
</comment>
<dbReference type="NCBIfam" id="TIGR00174">
    <property type="entry name" value="miaA"/>
    <property type="match status" value="1"/>
</dbReference>
<feature type="binding site" evidence="10">
    <location>
        <begin position="17"/>
        <end position="24"/>
    </location>
    <ligand>
        <name>ATP</name>
        <dbReference type="ChEBI" id="CHEBI:30616"/>
    </ligand>
</feature>
<gene>
    <name evidence="10" type="primary">miaA</name>
    <name evidence="14" type="ORF">J2S35_001616</name>
</gene>
<dbReference type="AlphaFoldDB" id="A0AAE3YIK0"/>
<dbReference type="PANTHER" id="PTHR11088:SF60">
    <property type="entry name" value="TRNA DIMETHYLALLYLTRANSFERASE"/>
    <property type="match status" value="1"/>
</dbReference>
<keyword evidence="6 10" id="KW-0547">Nucleotide-binding</keyword>
<evidence type="ECO:0000256" key="6">
    <source>
        <dbReference type="ARBA" id="ARBA00022741"/>
    </source>
</evidence>
<keyword evidence="7 10" id="KW-0067">ATP-binding</keyword>
<dbReference type="InterPro" id="IPR018022">
    <property type="entry name" value="IPT"/>
</dbReference>
<evidence type="ECO:0000256" key="9">
    <source>
        <dbReference type="ARBA" id="ARBA00049563"/>
    </source>
</evidence>
<dbReference type="PANTHER" id="PTHR11088">
    <property type="entry name" value="TRNA DIMETHYLALLYLTRANSFERASE"/>
    <property type="match status" value="1"/>
</dbReference>
<sequence length="307" mass="33567">MTTTVLAPAEPVVAIVGATGTGKSDLAMDLAERLGGEIVNTDAMQLYRGMDIGTAKVPVGERRGLPHHMLDVLDLHEEASVAVFRDAARQAIRDIQGRGKRPILVGGSGLYTRAVLDVIEFPPTDPAVRARLEAEAEEDGLEALRVRLAEADPVSATAVKDARRIIRALEVVELTGRPFSSFMPERRYAAPAVQIGLSMDRATLHERLERRIGRMMADGLIEETERLEERGLSRTKTAARAIGYAQALAVLQGGMTRDEAAAETLVKTRQFARRQETWFRADPRVLWLPAESREREARAAAWATGAA</sequence>
<feature type="site" description="Interaction with substrate tRNA" evidence="10">
    <location>
        <position position="129"/>
    </location>
</feature>
<dbReference type="Pfam" id="PF01715">
    <property type="entry name" value="IPPT"/>
    <property type="match status" value="1"/>
</dbReference>
<keyword evidence="5 10" id="KW-0819">tRNA processing</keyword>
<evidence type="ECO:0000256" key="2">
    <source>
        <dbReference type="ARBA" id="ARBA00003213"/>
    </source>
</evidence>
<dbReference type="SUPFAM" id="SSF52540">
    <property type="entry name" value="P-loop containing nucleoside triphosphate hydrolases"/>
    <property type="match status" value="2"/>
</dbReference>
<dbReference type="Proteomes" id="UP001247307">
    <property type="component" value="Unassembled WGS sequence"/>
</dbReference>
<evidence type="ECO:0000256" key="8">
    <source>
        <dbReference type="ARBA" id="ARBA00022842"/>
    </source>
</evidence>
<feature type="binding site" evidence="10">
    <location>
        <begin position="19"/>
        <end position="24"/>
    </location>
    <ligand>
        <name>substrate</name>
    </ligand>
</feature>
<evidence type="ECO:0000256" key="13">
    <source>
        <dbReference type="RuleBase" id="RU003785"/>
    </source>
</evidence>
<comment type="function">
    <text evidence="2 10 12">Catalyzes the transfer of a dimethylallyl group onto the adenine at position 37 in tRNAs that read codons beginning with uridine, leading to the formation of N6-(dimethylallyl)adenosine (i(6)A).</text>
</comment>
<dbReference type="HAMAP" id="MF_00185">
    <property type="entry name" value="IPP_trans"/>
    <property type="match status" value="1"/>
</dbReference>
<evidence type="ECO:0000256" key="1">
    <source>
        <dbReference type="ARBA" id="ARBA00001946"/>
    </source>
</evidence>
<feature type="site" description="Interaction with substrate tRNA" evidence="10">
    <location>
        <position position="108"/>
    </location>
</feature>